<dbReference type="RefSeq" id="WP_369790246.1">
    <property type="nucleotide sequence ID" value="NZ_CP165628.1"/>
</dbReference>
<protein>
    <submittedName>
        <fullName evidence="2">SH3 domain-containing protein</fullName>
    </submittedName>
</protein>
<dbReference type="EMBL" id="CP165628">
    <property type="protein sequence ID" value="XDU73987.1"/>
    <property type="molecule type" value="Genomic_DNA"/>
</dbReference>
<accession>A0AB39VXL3</accession>
<proteinExistence type="predicted"/>
<gene>
    <name evidence="2" type="ORF">AB3G37_07895</name>
</gene>
<name>A0AB39VXL3_9GAMM</name>
<dbReference type="AlphaFoldDB" id="A0AB39VXL3"/>
<organism evidence="2">
    <name type="scientific">Rouxiella sp. WC2420</name>
    <dbReference type="NCBI Taxonomy" id="3234145"/>
    <lineage>
        <taxon>Bacteria</taxon>
        <taxon>Pseudomonadati</taxon>
        <taxon>Pseudomonadota</taxon>
        <taxon>Gammaproteobacteria</taxon>
        <taxon>Enterobacterales</taxon>
        <taxon>Yersiniaceae</taxon>
        <taxon>Rouxiella</taxon>
    </lineage>
</organism>
<keyword evidence="1" id="KW-0732">Signal</keyword>
<sequence length="159" mass="17181">MKKIITLACLFALAGCQAPKPSAATDDTLVSSTVDGVSLTYRHVVQPPKNFTPLNLNYRALYTASVMSNASYGGKLIKYVKNGEQFEVLGIAESNWLAISDRPDHQLIGYMPLQAAVKSDLYEGVIAQPRRRSGATQCVKVDGGTQACRQGSSATWVIK</sequence>
<reference evidence="2" key="1">
    <citation type="submission" date="2024-07" db="EMBL/GenBank/DDBJ databases">
        <authorList>
            <person name="Biller S.J."/>
        </authorList>
    </citation>
    <scope>NUCLEOTIDE SEQUENCE</scope>
    <source>
        <strain evidence="2">WC2420</strain>
    </source>
</reference>
<dbReference type="PROSITE" id="PS51257">
    <property type="entry name" value="PROKAR_LIPOPROTEIN"/>
    <property type="match status" value="1"/>
</dbReference>
<evidence type="ECO:0000256" key="1">
    <source>
        <dbReference type="SAM" id="SignalP"/>
    </source>
</evidence>
<evidence type="ECO:0000313" key="2">
    <source>
        <dbReference type="EMBL" id="XDU73987.1"/>
    </source>
</evidence>
<feature type="signal peptide" evidence="1">
    <location>
        <begin position="1"/>
        <end position="24"/>
    </location>
</feature>
<feature type="chain" id="PRO_5044236572" evidence="1">
    <location>
        <begin position="25"/>
        <end position="159"/>
    </location>
</feature>